<dbReference type="GO" id="GO:0003677">
    <property type="term" value="F:DNA binding"/>
    <property type="evidence" value="ECO:0007669"/>
    <property type="project" value="InterPro"/>
</dbReference>
<feature type="compositionally biased region" description="Low complexity" evidence="4">
    <location>
        <begin position="37"/>
        <end position="47"/>
    </location>
</feature>
<feature type="compositionally biased region" description="Low complexity" evidence="4">
    <location>
        <begin position="10"/>
        <end position="26"/>
    </location>
</feature>
<dbReference type="AlphaFoldDB" id="A0A5N6BUB1"/>
<dbReference type="PRINTS" id="PR00508">
    <property type="entry name" value="S21N4MTFRASE"/>
</dbReference>
<dbReference type="Gene3D" id="3.40.50.150">
    <property type="entry name" value="Vaccinia Virus protein VP39"/>
    <property type="match status" value="1"/>
</dbReference>
<dbReference type="GO" id="GO:0008170">
    <property type="term" value="F:N-methyltransferase activity"/>
    <property type="evidence" value="ECO:0007669"/>
    <property type="project" value="InterPro"/>
</dbReference>
<evidence type="ECO:0000313" key="6">
    <source>
        <dbReference type="EMBL" id="KAB8184047.1"/>
    </source>
</evidence>
<protein>
    <recommendedName>
        <fullName evidence="3">Methyltransferase</fullName>
        <ecNumber evidence="3">2.1.1.-</ecNumber>
    </recommendedName>
</protein>
<feature type="region of interest" description="Disordered" evidence="4">
    <location>
        <begin position="1"/>
        <end position="60"/>
    </location>
</feature>
<dbReference type="Proteomes" id="UP000313066">
    <property type="component" value="Unassembled WGS sequence"/>
</dbReference>
<keyword evidence="7" id="KW-1185">Reference proteome</keyword>
<evidence type="ECO:0000313" key="7">
    <source>
        <dbReference type="Proteomes" id="UP000313066"/>
    </source>
</evidence>
<feature type="region of interest" description="Disordered" evidence="4">
    <location>
        <begin position="133"/>
        <end position="174"/>
    </location>
</feature>
<dbReference type="EMBL" id="VDMA02000008">
    <property type="protein sequence ID" value="KAB8184047.1"/>
    <property type="molecule type" value="Genomic_DNA"/>
</dbReference>
<dbReference type="EC" id="2.1.1.-" evidence="3"/>
<evidence type="ECO:0000256" key="1">
    <source>
        <dbReference type="ARBA" id="ARBA00022603"/>
    </source>
</evidence>
<dbReference type="Pfam" id="PF01555">
    <property type="entry name" value="N6_N4_Mtase"/>
    <property type="match status" value="1"/>
</dbReference>
<sequence length="256" mass="27463">MPVRQRRRCSPSTAARPAGPASPATARPRRGRRSSRRGGSAHPAARSVTLAGGGGRARRPCRRWRGCWARRRAFGRRARRCPGVTGPGLAPEPCQLVKQRFYWFDLDAIREQYTGDRSLSRRARRGGIKANAIQTTWPPTGMPESAGASHGTASRPNGRATDAANPDGRNPGDVWTISTRPYRGAHFAPFPIDIPLRAIAAGCRPGGTVLDPLSGAATTALAARQLDRQFIGIELNADYCKLAVARIREASAGGIG</sequence>
<feature type="compositionally biased region" description="Basic residues" evidence="4">
    <location>
        <begin position="27"/>
        <end position="36"/>
    </location>
</feature>
<comment type="caution">
    <text evidence="6">The sequence shown here is derived from an EMBL/GenBank/DDBJ whole genome shotgun (WGS) entry which is preliminary data.</text>
</comment>
<keyword evidence="2" id="KW-0808">Transferase</keyword>
<evidence type="ECO:0000256" key="3">
    <source>
        <dbReference type="RuleBase" id="RU362026"/>
    </source>
</evidence>
<dbReference type="SUPFAM" id="SSF53335">
    <property type="entry name" value="S-adenosyl-L-methionine-dependent methyltransferases"/>
    <property type="match status" value="1"/>
</dbReference>
<reference evidence="6 7" key="1">
    <citation type="submission" date="2019-10" db="EMBL/GenBank/DDBJ databases">
        <title>Nonomuraea sp. nov., isolated from Phyllanthus amarus.</title>
        <authorList>
            <person name="Klykleung N."/>
            <person name="Tanasupawat S."/>
        </authorList>
    </citation>
    <scope>NUCLEOTIDE SEQUENCE [LARGE SCALE GENOMIC DNA]</scope>
    <source>
        <strain evidence="6 7">CR1-09</strain>
    </source>
</reference>
<organism evidence="6 7">
    <name type="scientific">Microbispora catharanthi</name>
    <dbReference type="NCBI Taxonomy" id="1712871"/>
    <lineage>
        <taxon>Bacteria</taxon>
        <taxon>Bacillati</taxon>
        <taxon>Actinomycetota</taxon>
        <taxon>Actinomycetes</taxon>
        <taxon>Streptosporangiales</taxon>
        <taxon>Streptosporangiaceae</taxon>
        <taxon>Microbispora</taxon>
    </lineage>
</organism>
<dbReference type="InterPro" id="IPR001091">
    <property type="entry name" value="RM_Methyltransferase"/>
</dbReference>
<keyword evidence="1" id="KW-0489">Methyltransferase</keyword>
<evidence type="ECO:0000256" key="4">
    <source>
        <dbReference type="SAM" id="MobiDB-lite"/>
    </source>
</evidence>
<proteinExistence type="inferred from homology"/>
<evidence type="ECO:0000259" key="5">
    <source>
        <dbReference type="Pfam" id="PF01555"/>
    </source>
</evidence>
<dbReference type="InterPro" id="IPR002941">
    <property type="entry name" value="DNA_methylase_N4/N6"/>
</dbReference>
<name>A0A5N6BUB1_9ACTN</name>
<gene>
    <name evidence="6" type="ORF">FH610_017055</name>
</gene>
<accession>A0A5N6BUB1</accession>
<dbReference type="GO" id="GO:0032259">
    <property type="term" value="P:methylation"/>
    <property type="evidence" value="ECO:0007669"/>
    <property type="project" value="UniProtKB-KW"/>
</dbReference>
<feature type="domain" description="DNA methylase N-4/N-6" evidence="5">
    <location>
        <begin position="97"/>
        <end position="244"/>
    </location>
</feature>
<evidence type="ECO:0000256" key="2">
    <source>
        <dbReference type="ARBA" id="ARBA00022679"/>
    </source>
</evidence>
<dbReference type="InterPro" id="IPR029063">
    <property type="entry name" value="SAM-dependent_MTases_sf"/>
</dbReference>
<comment type="similarity">
    <text evidence="3">Belongs to the N(4)/N(6)-methyltransferase family.</text>
</comment>